<protein>
    <submittedName>
        <fullName evidence="2">Uncharacterized protein</fullName>
    </submittedName>
</protein>
<evidence type="ECO:0000313" key="3">
    <source>
        <dbReference type="Proteomes" id="UP000722485"/>
    </source>
</evidence>
<feature type="compositionally biased region" description="Polar residues" evidence="1">
    <location>
        <begin position="394"/>
        <end position="418"/>
    </location>
</feature>
<feature type="region of interest" description="Disordered" evidence="1">
    <location>
        <begin position="67"/>
        <end position="106"/>
    </location>
</feature>
<evidence type="ECO:0000256" key="1">
    <source>
        <dbReference type="SAM" id="MobiDB-lite"/>
    </source>
</evidence>
<feature type="compositionally biased region" description="Polar residues" evidence="1">
    <location>
        <begin position="438"/>
        <end position="462"/>
    </location>
</feature>
<sequence>MGSPTSAMGSLASAMGWDTSLMGSPISITELNLMDAVDLKEADRRLEKIAADPRLLRAARRRFSVSPSPLRGSPIAPSTASTRSYASNLTPCTAPKRRNWSPDQKPGQFSKYQILMERAQSSVYHQFGYERTAEMKRILEARSMPTDNLTGILAVYFGKSARATVTERWKAQGIWDNRWDGAQSDDKNMWKHESPLTDDEEEELDGETELEPSPPRVLFFASQQSLQPKRSIMEEEKKKQRAIAKQEKDASRPFQRFHYMVSREQERLMAKQNIASAKPAESAPPDIYTQAYTNVRANWVERGLWYRKWGQLPGMSWRHELPFDPDDLWIDGCGPPPPCDVSPEGPPPISPLCLGSAKANDRGCDQGVVNASPPDSSLAEGYNSIENPEDASGSVPNDNNEQSSVARRTRSHGTQVHNQPPPPVPEQDLAEVHRQMRTRQSTRLQVLNANAAQSKRMQTTGDLRSDGKPRGINKRQRTTRQNTRRKERMLR</sequence>
<accession>A0A9P5GZ67</accession>
<dbReference type="Proteomes" id="UP000722485">
    <property type="component" value="Unassembled WGS sequence"/>
</dbReference>
<organism evidence="2 3">
    <name type="scientific">Cylindrodendrum hubeiense</name>
    <dbReference type="NCBI Taxonomy" id="595255"/>
    <lineage>
        <taxon>Eukaryota</taxon>
        <taxon>Fungi</taxon>
        <taxon>Dikarya</taxon>
        <taxon>Ascomycota</taxon>
        <taxon>Pezizomycotina</taxon>
        <taxon>Sordariomycetes</taxon>
        <taxon>Hypocreomycetidae</taxon>
        <taxon>Hypocreales</taxon>
        <taxon>Nectriaceae</taxon>
        <taxon>Cylindrodendrum</taxon>
    </lineage>
</organism>
<keyword evidence="3" id="KW-1185">Reference proteome</keyword>
<evidence type="ECO:0000313" key="2">
    <source>
        <dbReference type="EMBL" id="KAF7544176.1"/>
    </source>
</evidence>
<dbReference type="AlphaFoldDB" id="A0A9P5GZ67"/>
<feature type="compositionally biased region" description="Pro residues" evidence="1">
    <location>
        <begin position="334"/>
        <end position="350"/>
    </location>
</feature>
<gene>
    <name evidence="2" type="ORF">G7Z17_g10159</name>
</gene>
<feature type="compositionally biased region" description="Basic and acidic residues" evidence="1">
    <location>
        <begin position="184"/>
        <end position="195"/>
    </location>
</feature>
<feature type="compositionally biased region" description="Polar residues" evidence="1">
    <location>
        <begin position="76"/>
        <end position="91"/>
    </location>
</feature>
<dbReference type="EMBL" id="JAANBB010000318">
    <property type="protein sequence ID" value="KAF7544176.1"/>
    <property type="molecule type" value="Genomic_DNA"/>
</dbReference>
<reference evidence="2" key="1">
    <citation type="submission" date="2020-03" db="EMBL/GenBank/DDBJ databases">
        <title>Draft Genome Sequence of Cylindrodendrum hubeiense.</title>
        <authorList>
            <person name="Buettner E."/>
            <person name="Kellner H."/>
        </authorList>
    </citation>
    <scope>NUCLEOTIDE SEQUENCE</scope>
    <source>
        <strain evidence="2">IHI 201604</strain>
    </source>
</reference>
<dbReference type="OrthoDB" id="5401786at2759"/>
<feature type="region of interest" description="Disordered" evidence="1">
    <location>
        <begin position="334"/>
        <end position="491"/>
    </location>
</feature>
<proteinExistence type="predicted"/>
<comment type="caution">
    <text evidence="2">The sequence shown here is derived from an EMBL/GenBank/DDBJ whole genome shotgun (WGS) entry which is preliminary data.</text>
</comment>
<feature type="compositionally biased region" description="Acidic residues" evidence="1">
    <location>
        <begin position="196"/>
        <end position="210"/>
    </location>
</feature>
<feature type="compositionally biased region" description="Basic residues" evidence="1">
    <location>
        <begin position="471"/>
        <end position="491"/>
    </location>
</feature>
<feature type="region of interest" description="Disordered" evidence="1">
    <location>
        <begin position="181"/>
        <end position="213"/>
    </location>
</feature>
<name>A0A9P5GZ67_9HYPO</name>